<dbReference type="Gene3D" id="3.40.1410.10">
    <property type="entry name" value="Chorismate lyase-like"/>
    <property type="match status" value="1"/>
</dbReference>
<dbReference type="InterPro" id="IPR002800">
    <property type="entry name" value="Rv2949c-like"/>
</dbReference>
<dbReference type="AlphaFoldDB" id="A0A1Z1M7K9"/>
<proteinExistence type="predicted"/>
<dbReference type="SUPFAM" id="SSF64288">
    <property type="entry name" value="Chorismate lyase-like"/>
    <property type="match status" value="1"/>
</dbReference>
<dbReference type="EMBL" id="MF101420">
    <property type="protein sequence ID" value="ARW61821.1"/>
    <property type="molecule type" value="Genomic_DNA"/>
</dbReference>
<geneLocation type="chloroplast" evidence="1"/>
<name>A0A1Z1M7K9_9FLOR</name>
<dbReference type="Pfam" id="PF01947">
    <property type="entry name" value="Rv2949c-like"/>
    <property type="match status" value="1"/>
</dbReference>
<protein>
    <submittedName>
        <fullName evidence="1">Uncharacterized protein</fullName>
    </submittedName>
</protein>
<organism evidence="1">
    <name type="scientific">Symphyocladiella dendroidea</name>
    <dbReference type="NCBI Taxonomy" id="2506487"/>
    <lineage>
        <taxon>Eukaryota</taxon>
        <taxon>Rhodophyta</taxon>
        <taxon>Florideophyceae</taxon>
        <taxon>Rhodymeniophycidae</taxon>
        <taxon>Ceramiales</taxon>
        <taxon>Rhodomelaceae</taxon>
        <taxon>Pterosiphonieae</taxon>
        <taxon>Symphyocladiella</taxon>
    </lineage>
</organism>
<accession>A0A1Z1M7K9</accession>
<keyword evidence="1" id="KW-0150">Chloroplast</keyword>
<dbReference type="GeneID" id="33354926"/>
<sequence>MQFYFNTFHPICILQLKDNQLISTKISKCIKVSLKIAVINEGSHTRSIQYLTNQKIKIQLLQQNEKKSTKIQRRIRYVWLETSAYTKITFARSLWKIKERDLNNNKIKRNLPIGQSFINSKIDTQKEIHELYYCYCKDLEKELRSKQAIWGRKYKLSYEKNSSILIQEFFSKKSCFFKAKLK</sequence>
<dbReference type="RefSeq" id="YP_009393259.1">
    <property type="nucleotide sequence ID" value="NC_035267.1"/>
</dbReference>
<reference evidence="1" key="1">
    <citation type="journal article" date="2017" name="J. Phycol.">
        <title>Analysis of chloroplast genomes and a supermatrix inform reclassification of the Rhodomelaceae (Rhodophyta).</title>
        <authorList>
            <person name="Diaz-Tapia P."/>
            <person name="Maggs C.A."/>
            <person name="West J.A."/>
            <person name="Verbruggen H."/>
        </authorList>
    </citation>
    <scope>NUCLEOTIDE SEQUENCE</scope>
    <source>
        <strain evidence="1">JW3780</strain>
    </source>
</reference>
<evidence type="ECO:0000313" key="1">
    <source>
        <dbReference type="EMBL" id="ARW61821.1"/>
    </source>
</evidence>
<gene>
    <name evidence="1" type="primary">ycf21</name>
</gene>
<dbReference type="InterPro" id="IPR028978">
    <property type="entry name" value="Chorismate_lyase_/UTRA_dom_sf"/>
</dbReference>
<keyword evidence="1" id="KW-0934">Plastid</keyword>